<evidence type="ECO:0000313" key="1">
    <source>
        <dbReference type="EMBL" id="CEK76029.1"/>
    </source>
</evidence>
<organism evidence="1">
    <name type="scientific">Arion vulgaris</name>
    <dbReference type="NCBI Taxonomy" id="1028688"/>
    <lineage>
        <taxon>Eukaryota</taxon>
        <taxon>Metazoa</taxon>
        <taxon>Spiralia</taxon>
        <taxon>Lophotrochozoa</taxon>
        <taxon>Mollusca</taxon>
        <taxon>Gastropoda</taxon>
        <taxon>Heterobranchia</taxon>
        <taxon>Euthyneura</taxon>
        <taxon>Panpulmonata</taxon>
        <taxon>Eupulmonata</taxon>
        <taxon>Stylommatophora</taxon>
        <taxon>Helicina</taxon>
        <taxon>Arionoidea</taxon>
        <taxon>Arionidae</taxon>
        <taxon>Arion</taxon>
    </lineage>
</organism>
<sequence length="53" mass="6399">MAGNIELSAHRSESGTFILTDRQKESISKFRLQRHHWWDFKILRPYRNKLATK</sequence>
<name>A0A0B7A508_9EUPU</name>
<accession>A0A0B7A508</accession>
<dbReference type="EMBL" id="HACG01029164">
    <property type="protein sequence ID" value="CEK76029.1"/>
    <property type="molecule type" value="Transcribed_RNA"/>
</dbReference>
<gene>
    <name evidence="1" type="primary">ORF98086</name>
</gene>
<feature type="non-terminal residue" evidence="1">
    <location>
        <position position="53"/>
    </location>
</feature>
<reference evidence="1" key="1">
    <citation type="submission" date="2014-12" db="EMBL/GenBank/DDBJ databases">
        <title>Insight into the proteome of Arion vulgaris.</title>
        <authorList>
            <person name="Aradska J."/>
            <person name="Bulat T."/>
            <person name="Smidak R."/>
            <person name="Sarate P."/>
            <person name="Gangsoo J."/>
            <person name="Sialana F."/>
            <person name="Bilban M."/>
            <person name="Lubec G."/>
        </authorList>
    </citation>
    <scope>NUCLEOTIDE SEQUENCE</scope>
    <source>
        <tissue evidence="1">Skin</tissue>
    </source>
</reference>
<proteinExistence type="predicted"/>
<dbReference type="AlphaFoldDB" id="A0A0B7A508"/>
<protein>
    <submittedName>
        <fullName evidence="1">Uncharacterized protein</fullName>
    </submittedName>
</protein>